<name>A0A1Q9BS00_SYMMI</name>
<sequence>MPPMSKRRQVLKARQLINKASRLVENKEEAASVVALALKGAEAEKQMALKMALKEAEKQMALKEAEKQMA</sequence>
<feature type="coiled-coil region" evidence="1">
    <location>
        <begin position="10"/>
        <end position="66"/>
    </location>
</feature>
<evidence type="ECO:0000256" key="1">
    <source>
        <dbReference type="SAM" id="Coils"/>
    </source>
</evidence>
<proteinExistence type="predicted"/>
<keyword evidence="1" id="KW-0175">Coiled coil</keyword>
<comment type="caution">
    <text evidence="2">The sequence shown here is derived from an EMBL/GenBank/DDBJ whole genome shotgun (WGS) entry which is preliminary data.</text>
</comment>
<organism evidence="2 3">
    <name type="scientific">Symbiodinium microadriaticum</name>
    <name type="common">Dinoflagellate</name>
    <name type="synonym">Zooxanthella microadriatica</name>
    <dbReference type="NCBI Taxonomy" id="2951"/>
    <lineage>
        <taxon>Eukaryota</taxon>
        <taxon>Sar</taxon>
        <taxon>Alveolata</taxon>
        <taxon>Dinophyceae</taxon>
        <taxon>Suessiales</taxon>
        <taxon>Symbiodiniaceae</taxon>
        <taxon>Symbiodinium</taxon>
    </lineage>
</organism>
<dbReference type="Proteomes" id="UP000186817">
    <property type="component" value="Unassembled WGS sequence"/>
</dbReference>
<reference evidence="2 3" key="1">
    <citation type="submission" date="2016-02" db="EMBL/GenBank/DDBJ databases">
        <title>Genome analysis of coral dinoflagellate symbionts highlights evolutionary adaptations to a symbiotic lifestyle.</title>
        <authorList>
            <person name="Aranda M."/>
            <person name="Li Y."/>
            <person name="Liew Y.J."/>
            <person name="Baumgarten S."/>
            <person name="Simakov O."/>
            <person name="Wilson M."/>
            <person name="Piel J."/>
            <person name="Ashoor H."/>
            <person name="Bougouffa S."/>
            <person name="Bajic V.B."/>
            <person name="Ryu T."/>
            <person name="Ravasi T."/>
            <person name="Bayer T."/>
            <person name="Micklem G."/>
            <person name="Kim H."/>
            <person name="Bhak J."/>
            <person name="Lajeunesse T.C."/>
            <person name="Voolstra C.R."/>
        </authorList>
    </citation>
    <scope>NUCLEOTIDE SEQUENCE [LARGE SCALE GENOMIC DNA]</scope>
    <source>
        <strain evidence="2 3">CCMP2467</strain>
    </source>
</reference>
<dbReference type="AlphaFoldDB" id="A0A1Q9BS00"/>
<evidence type="ECO:0000313" key="3">
    <source>
        <dbReference type="Proteomes" id="UP000186817"/>
    </source>
</evidence>
<keyword evidence="3" id="KW-1185">Reference proteome</keyword>
<gene>
    <name evidence="2" type="ORF">AK812_SmicGene47427</name>
</gene>
<dbReference type="EMBL" id="LSRX01005679">
    <property type="protein sequence ID" value="OLP73360.1"/>
    <property type="molecule type" value="Genomic_DNA"/>
</dbReference>
<feature type="non-terminal residue" evidence="2">
    <location>
        <position position="70"/>
    </location>
</feature>
<evidence type="ECO:0000313" key="2">
    <source>
        <dbReference type="EMBL" id="OLP73360.1"/>
    </source>
</evidence>
<protein>
    <submittedName>
        <fullName evidence="2">Uncharacterized protein</fullName>
    </submittedName>
</protein>
<accession>A0A1Q9BS00</accession>